<feature type="compositionally biased region" description="Low complexity" evidence="1">
    <location>
        <begin position="621"/>
        <end position="635"/>
    </location>
</feature>
<feature type="compositionally biased region" description="Pro residues" evidence="1">
    <location>
        <begin position="44"/>
        <end position="55"/>
    </location>
</feature>
<feature type="compositionally biased region" description="Polar residues" evidence="1">
    <location>
        <begin position="1001"/>
        <end position="1016"/>
    </location>
</feature>
<gene>
    <name evidence="2" type="ORF">LSINAPIS_LOCUS13104</name>
</gene>
<reference evidence="2 3" key="1">
    <citation type="submission" date="2017-07" db="EMBL/GenBank/DDBJ databases">
        <authorList>
            <person name="Talla V."/>
            <person name="Backstrom N."/>
        </authorList>
    </citation>
    <scope>NUCLEOTIDE SEQUENCE [LARGE SCALE GENOMIC DNA]</scope>
</reference>
<accession>A0A5E4QY69</accession>
<feature type="compositionally biased region" description="Polar residues" evidence="1">
    <location>
        <begin position="572"/>
        <end position="581"/>
    </location>
</feature>
<feature type="compositionally biased region" description="Polar residues" evidence="1">
    <location>
        <begin position="1435"/>
        <end position="1452"/>
    </location>
</feature>
<evidence type="ECO:0008006" key="4">
    <source>
        <dbReference type="Google" id="ProtNLM"/>
    </source>
</evidence>
<feature type="region of interest" description="Disordered" evidence="1">
    <location>
        <begin position="1744"/>
        <end position="1764"/>
    </location>
</feature>
<evidence type="ECO:0000313" key="2">
    <source>
        <dbReference type="EMBL" id="VVD03009.1"/>
    </source>
</evidence>
<feature type="region of interest" description="Disordered" evidence="1">
    <location>
        <begin position="156"/>
        <end position="186"/>
    </location>
</feature>
<evidence type="ECO:0000256" key="1">
    <source>
        <dbReference type="SAM" id="MobiDB-lite"/>
    </source>
</evidence>
<dbReference type="EMBL" id="FZQP02006554">
    <property type="protein sequence ID" value="VVD03009.1"/>
    <property type="molecule type" value="Genomic_DNA"/>
</dbReference>
<feature type="compositionally biased region" description="Polar residues" evidence="1">
    <location>
        <begin position="636"/>
        <end position="646"/>
    </location>
</feature>
<protein>
    <recommendedName>
        <fullName evidence="4">SoHo domain-containing protein</fullName>
    </recommendedName>
</protein>
<feature type="compositionally biased region" description="Polar residues" evidence="1">
    <location>
        <begin position="980"/>
        <end position="991"/>
    </location>
</feature>
<name>A0A5E4QY69_9NEOP</name>
<dbReference type="Proteomes" id="UP000324832">
    <property type="component" value="Unassembled WGS sequence"/>
</dbReference>
<keyword evidence="3" id="KW-1185">Reference proteome</keyword>
<proteinExistence type="predicted"/>
<feature type="compositionally biased region" description="Basic residues" evidence="1">
    <location>
        <begin position="1018"/>
        <end position="1027"/>
    </location>
</feature>
<feature type="region of interest" description="Disordered" evidence="1">
    <location>
        <begin position="203"/>
        <end position="240"/>
    </location>
</feature>
<feature type="region of interest" description="Disordered" evidence="1">
    <location>
        <begin position="607"/>
        <end position="646"/>
    </location>
</feature>
<feature type="compositionally biased region" description="Polar residues" evidence="1">
    <location>
        <begin position="224"/>
        <end position="235"/>
    </location>
</feature>
<sequence length="1886" mass="215114">MQVKILNPYALSTQKNHIGNIVFAIWKPGVPPPPSGASGAATAPSPPPPPPPPVWTPNSTTSSPLTPKKSFRPVHFEESPPARKKFEEVKDPSKWYKKMYDTIHKNKYDNDYVTIRYKSRRDEEPQRVSSSRSQYAYFDPRSGYLSEPEGGLRRLTTSTWSDAYDSDAATGPRRRTASVQEDRRDVYSTLASTRASHEVYKTQPGKIENYTPGKSSVVEKEAKQQNISSTTSLPQASPKEKKDLTSAILSKSNMASQFNCYFTFRALKESGYESDSTLIFKRREETEAPLSPADRRAAYRDLQAGGEPPLRGFRSPAPPRTEESDIEYIPLTSTLTKIRVHRKSPNVHEVICYPITSIEKNVTDLMGPKNDDFQTNNLEPPAPPKRISSKCSRTLHLINSGRDKSIIPSLITKEQSNIELIKEKISNKLNREKTHIIMKSSGTDSNTANRRKNTSLSAPPVLNRNKISVSSCIKLKNASSEKRRDGTSSFQSPRRTMLPTEYPTGNRNRLGPVTSVIIEGGVGRRTPISNILDKATSLDKLWSAQKRNEKIDVTKLKNKLVQDRKLSVKTVAGNSKQTGVTHRSRDMMRTSEKLQKAKINNVHTHSTPCLASKRNDKQTGSNISSSNIKNIQSVSRSTSNIYSNSKSTQGIKTAVINNLKKKKQSEIVNVKEKSTVCHDQCNKKPKKPQKTIKKNLDKSLNEKKVQHQTPKELICTNEFGDYLPESNISSKDLNKKRISIGEIQNTRDMIITDSFFQHLLCRETDMSSLKHNIDASVISSVKDKAQFFQSDLHNYVSPMSNSYNTYLTYRKPVSLSRFKMWDKNPSPARVYKPRSISWPGKMDGSIRKFDSLEKSSDEFGSNTSVCTNRSKSEPTVNKLFFSQTTRPKSPTVIFHKKGSDGEHLNEKKQVSHLAINTPNQKFIAPNKKIKLNESPLTHLRQHHQQNTFGEVGHFDSPTLSNHSSFMSEFEESEDEQLSQPSKIYFSQTSRPVSPKIMKNIKSVNRSKSSSPVTFRSPSYRKIHHSKSQNKLLSRPHSIDRGKRDEMIISESMKSKTKSDSDIHYNDPEYGEYVQDILNCKQRSERFRELNTYYSYLERVAELEKATSLFNLSHRKRNEEIIDFDRWKKIRAIERAEEELNNLYKKLRKAQIEKDFLFYPRDLKEFRWNHNKEVGLKVKEKSVEDLKDTFLNISTKDYGESNQTTSKDTYKPFWRGTSVAETAFNINTRNAERNCQKNSNKPAIEFNHKTTLNDLRKKIGLGKHLWSSLSLEQVSTLKNQLNAIYSKELESKLNKDSDKFSIEVPKRNNGYNSNLHVRCNSLISNTDNEIKNLNEHNKSKSIAAICPVPTEKDFKNNVNKIHMTLTENEKKKLSQTLSKEVISRINGHESREKAPVQSNLYITSEVNTAEKNKERDLTKLKQNRHLVYTSDKDIPSQLSASDTETGGSDTSNITVIHNVPKKEVQDKVKYFESVTNRPNQDKTTPNFHNDSKESMIINESETGKISEGSGKNLIVQSNSCTNIKEYFGESEKNKFIPLPIKPDLYLRSPSPHRLHASDRRTPDTLPYSSEETIWRSRSPSPTPERYWRAYLKLAQPGEVRRLARRFDSPSAAGAVLRRYRSDPELVRSDCKDNFFWNEKYSAQKLHKTLFPVVRGPSKSKNRYMPHIDIISKLAQLHKSSTQHRSRSAEEVPEFRNGEVERIRKRFEVMSLLGQIYASAPDISSLKDFAPHLEGSWIAHRYPKASDNNRSIEDPKTFVHGRKSPVKKELKKPLSNERLKLTSILKTDSVENPPFDPSVHRPISRYVPPHAPPRPPSTTWTYRLAPFVTSARNTVTFQESDSAPDPPQRKQHGCFSDSDLVTVKSYQPVRQHILNAEAGVSRHEQVRI</sequence>
<feature type="region of interest" description="Disordered" evidence="1">
    <location>
        <begin position="32"/>
        <end position="86"/>
    </location>
</feature>
<evidence type="ECO:0000313" key="3">
    <source>
        <dbReference type="Proteomes" id="UP000324832"/>
    </source>
</evidence>
<feature type="region of interest" description="Disordered" evidence="1">
    <location>
        <begin position="1430"/>
        <end position="1452"/>
    </location>
</feature>
<feature type="region of interest" description="Disordered" evidence="1">
    <location>
        <begin position="477"/>
        <end position="508"/>
    </location>
</feature>
<feature type="compositionally biased region" description="Low complexity" evidence="1">
    <location>
        <begin position="56"/>
        <end position="68"/>
    </location>
</feature>
<feature type="region of interest" description="Disordered" evidence="1">
    <location>
        <begin position="568"/>
        <end position="587"/>
    </location>
</feature>
<organism evidence="2 3">
    <name type="scientific">Leptidea sinapis</name>
    <dbReference type="NCBI Taxonomy" id="189913"/>
    <lineage>
        <taxon>Eukaryota</taxon>
        <taxon>Metazoa</taxon>
        <taxon>Ecdysozoa</taxon>
        <taxon>Arthropoda</taxon>
        <taxon>Hexapoda</taxon>
        <taxon>Insecta</taxon>
        <taxon>Pterygota</taxon>
        <taxon>Neoptera</taxon>
        <taxon>Endopterygota</taxon>
        <taxon>Lepidoptera</taxon>
        <taxon>Glossata</taxon>
        <taxon>Ditrysia</taxon>
        <taxon>Papilionoidea</taxon>
        <taxon>Pieridae</taxon>
        <taxon>Dismorphiinae</taxon>
        <taxon>Leptidea</taxon>
    </lineage>
</organism>
<feature type="compositionally biased region" description="Polar residues" evidence="1">
    <location>
        <begin position="1565"/>
        <end position="1577"/>
    </location>
</feature>
<feature type="compositionally biased region" description="Basic and acidic residues" evidence="1">
    <location>
        <begin position="74"/>
        <end position="86"/>
    </location>
</feature>
<feature type="region of interest" description="Disordered" evidence="1">
    <location>
        <begin position="438"/>
        <end position="460"/>
    </location>
</feature>
<feature type="region of interest" description="Disordered" evidence="1">
    <location>
        <begin position="1550"/>
        <end position="1577"/>
    </location>
</feature>
<feature type="region of interest" description="Disordered" evidence="1">
    <location>
        <begin position="949"/>
        <end position="1044"/>
    </location>
</feature>